<proteinExistence type="predicted"/>
<dbReference type="RefSeq" id="WP_128958511.1">
    <property type="nucleotide sequence ID" value="NZ_RDQY01000033.1"/>
</dbReference>
<evidence type="ECO:0000313" key="4">
    <source>
        <dbReference type="Proteomes" id="UP000290401"/>
    </source>
</evidence>
<reference evidence="1 3" key="1">
    <citation type="submission" date="2018-06" db="EMBL/GenBank/DDBJ databases">
        <title>Comparative genomics of rhizobia nodulating Arachis hypogaea in China.</title>
        <authorList>
            <person name="Li Y."/>
        </authorList>
    </citation>
    <scope>NUCLEOTIDE SEQUENCE [LARGE SCALE GENOMIC DNA]</scope>
    <source>
        <strain evidence="1 3">CCBAU 51670</strain>
    </source>
</reference>
<dbReference type="Proteomes" id="UP000288972">
    <property type="component" value="Chromosome"/>
</dbReference>
<evidence type="ECO:0000313" key="3">
    <source>
        <dbReference type="Proteomes" id="UP000288972"/>
    </source>
</evidence>
<reference evidence="2 4" key="2">
    <citation type="submission" date="2018-10" db="EMBL/GenBank/DDBJ databases">
        <title>Bradyrhizobium sp. nov., effective nodules isolated from peanut in China.</title>
        <authorList>
            <person name="Li Y."/>
        </authorList>
    </citation>
    <scope>NUCLEOTIDE SEQUENCE [LARGE SCALE GENOMIC DNA]</scope>
    <source>
        <strain evidence="2 4">CCBAU 53426</strain>
    </source>
</reference>
<dbReference type="AlphaFoldDB" id="A0AAE5WWH0"/>
<accession>A0AAE5WWH0</accession>
<sequence>MASTPANFTSLPVSEHLLRHRDPVAITNSSSVRSHVANEFAQSHSGRAAAIAADGTGNVSPVGAKPSSTAWPFYRKDASALAWWRTLPREMLREADNLVLHATLGQISLMRPGNGHMMPLIGNPAAAIAEAFDLVPIAEATLEVDIVMSSLMVSALSGDIAAALVLSYGIRHTRLDHPFAVELSASWLAENDRRLSCGPIKGTKTERLPVPHMEDDTSAIEVDPA</sequence>
<gene>
    <name evidence="2" type="ORF">EAS56_24425</name>
    <name evidence="1" type="ORF">XH91_02555</name>
</gene>
<keyword evidence="4" id="KW-1185">Reference proteome</keyword>
<dbReference type="EMBL" id="CP030053">
    <property type="protein sequence ID" value="QAU44347.1"/>
    <property type="molecule type" value="Genomic_DNA"/>
</dbReference>
<name>A0AAE5WWH0_9BRAD</name>
<evidence type="ECO:0000313" key="1">
    <source>
        <dbReference type="EMBL" id="QAU44347.1"/>
    </source>
</evidence>
<dbReference type="Proteomes" id="UP000290401">
    <property type="component" value="Unassembled WGS sequence"/>
</dbReference>
<organism evidence="1 3">
    <name type="scientific">Bradyrhizobium guangzhouense</name>
    <dbReference type="NCBI Taxonomy" id="1325095"/>
    <lineage>
        <taxon>Bacteria</taxon>
        <taxon>Pseudomonadati</taxon>
        <taxon>Pseudomonadota</taxon>
        <taxon>Alphaproteobacteria</taxon>
        <taxon>Hyphomicrobiales</taxon>
        <taxon>Nitrobacteraceae</taxon>
        <taxon>Bradyrhizobium</taxon>
    </lineage>
</organism>
<dbReference type="KEGG" id="bgz:XH91_02555"/>
<dbReference type="EMBL" id="RDQZ01000022">
    <property type="protein sequence ID" value="RXH10083.1"/>
    <property type="molecule type" value="Genomic_DNA"/>
</dbReference>
<evidence type="ECO:0000313" key="2">
    <source>
        <dbReference type="EMBL" id="RXH10083.1"/>
    </source>
</evidence>
<protein>
    <submittedName>
        <fullName evidence="1">Uncharacterized protein</fullName>
    </submittedName>
</protein>